<name>A0A381PCL5_9ZZZZ</name>
<evidence type="ECO:0000313" key="2">
    <source>
        <dbReference type="EMBL" id="SUZ63233.1"/>
    </source>
</evidence>
<organism evidence="2">
    <name type="scientific">marine metagenome</name>
    <dbReference type="NCBI Taxonomy" id="408172"/>
    <lineage>
        <taxon>unclassified sequences</taxon>
        <taxon>metagenomes</taxon>
        <taxon>ecological metagenomes</taxon>
    </lineage>
</organism>
<dbReference type="PANTHER" id="PTHR30383:SF5">
    <property type="entry name" value="SGNH HYDROLASE-TYPE ESTERASE DOMAIN-CONTAINING PROTEIN"/>
    <property type="match status" value="1"/>
</dbReference>
<dbReference type="Pfam" id="PF13472">
    <property type="entry name" value="Lipase_GDSL_2"/>
    <property type="match status" value="1"/>
</dbReference>
<reference evidence="2" key="1">
    <citation type="submission" date="2018-05" db="EMBL/GenBank/DDBJ databases">
        <authorList>
            <person name="Lanie J.A."/>
            <person name="Ng W.-L."/>
            <person name="Kazmierczak K.M."/>
            <person name="Andrzejewski T.M."/>
            <person name="Davidsen T.M."/>
            <person name="Wayne K.J."/>
            <person name="Tettelin H."/>
            <person name="Glass J.I."/>
            <person name="Rusch D."/>
            <person name="Podicherti R."/>
            <person name="Tsui H.-C.T."/>
            <person name="Winkler M.E."/>
        </authorList>
    </citation>
    <scope>NUCLEOTIDE SEQUENCE</scope>
</reference>
<dbReference type="EMBL" id="UINC01000912">
    <property type="protein sequence ID" value="SUZ63233.1"/>
    <property type="molecule type" value="Genomic_DNA"/>
</dbReference>
<dbReference type="Gene3D" id="3.40.50.1110">
    <property type="entry name" value="SGNH hydrolase"/>
    <property type="match status" value="1"/>
</dbReference>
<evidence type="ECO:0000259" key="1">
    <source>
        <dbReference type="Pfam" id="PF13472"/>
    </source>
</evidence>
<accession>A0A381PCL5</accession>
<dbReference type="InterPro" id="IPR051532">
    <property type="entry name" value="Ester_Hydrolysis_Enzymes"/>
</dbReference>
<feature type="domain" description="SGNH hydrolase-type esterase" evidence="1">
    <location>
        <begin position="2"/>
        <end position="153"/>
    </location>
</feature>
<sequence length="164" mass="17870">MLGDSITAEGDWSAALPDLRIRNRGIGSDTTADVLERLEDSLTGPPGLLLLMIGTNDLEFGVAHAQTVRNVCLILDRVSAAAPDTRVVVHAVLPRRDRYHPLVAPLNAALARVCGERDLEFLDLTVHFADADGMFDTTMTDDGLHPNGQGHRRWADLLRPVLES</sequence>
<dbReference type="InterPro" id="IPR036514">
    <property type="entry name" value="SGNH_hydro_sf"/>
</dbReference>
<gene>
    <name evidence="2" type="ORF">METZ01_LOCUS16087</name>
</gene>
<dbReference type="AlphaFoldDB" id="A0A381PCL5"/>
<protein>
    <recommendedName>
        <fullName evidence="1">SGNH hydrolase-type esterase domain-containing protein</fullName>
    </recommendedName>
</protein>
<dbReference type="GO" id="GO:0004622">
    <property type="term" value="F:phosphatidylcholine lysophospholipase activity"/>
    <property type="evidence" value="ECO:0007669"/>
    <property type="project" value="TreeGrafter"/>
</dbReference>
<proteinExistence type="predicted"/>
<dbReference type="SUPFAM" id="SSF52266">
    <property type="entry name" value="SGNH hydrolase"/>
    <property type="match status" value="1"/>
</dbReference>
<dbReference type="InterPro" id="IPR013830">
    <property type="entry name" value="SGNH_hydro"/>
</dbReference>
<dbReference type="PANTHER" id="PTHR30383">
    <property type="entry name" value="THIOESTERASE 1/PROTEASE 1/LYSOPHOSPHOLIPASE L1"/>
    <property type="match status" value="1"/>
</dbReference>